<accession>A0A645A5Z2</accession>
<reference evidence="1" key="1">
    <citation type="submission" date="2019-08" db="EMBL/GenBank/DDBJ databases">
        <authorList>
            <person name="Kucharzyk K."/>
            <person name="Murdoch R.W."/>
            <person name="Higgins S."/>
            <person name="Loffler F."/>
        </authorList>
    </citation>
    <scope>NUCLEOTIDE SEQUENCE</scope>
</reference>
<dbReference type="AlphaFoldDB" id="A0A645A5Z2"/>
<name>A0A645A5Z2_9ZZZZ</name>
<organism evidence="1">
    <name type="scientific">bioreactor metagenome</name>
    <dbReference type="NCBI Taxonomy" id="1076179"/>
    <lineage>
        <taxon>unclassified sequences</taxon>
        <taxon>metagenomes</taxon>
        <taxon>ecological metagenomes</taxon>
    </lineage>
</organism>
<sequence length="287" mass="30390">MCSDLVVIQGMVALLQPELALAVFEENLDRPPVAIDCNDLLFIQRDVRGQEDQEILAVGAVADKDHLDLLLVAVVVLDGHNPGKQVLCHAPSLLRGAEDLGCSPLPPILAGIRGPALLGHAHDVISLFQDGEYLRRRGEPAVEQDIVCLDLRLIGAVDELEHGQGRLLLRHLPSLVSGGVGANLGGFVYPHLLVLGAQGALGDRKKRPSIRIPEGEHPQTLVIHMLGMVVAGGKQLDLLGTVALEGAVVQDKTAQAGQGGRLMDGLQLALDDRGGEKRGEPVPVDPG</sequence>
<proteinExistence type="predicted"/>
<gene>
    <name evidence="1" type="ORF">SDC9_94393</name>
</gene>
<dbReference type="EMBL" id="VSSQ01011774">
    <property type="protein sequence ID" value="MPM47681.1"/>
    <property type="molecule type" value="Genomic_DNA"/>
</dbReference>
<protein>
    <submittedName>
        <fullName evidence="1">Uncharacterized protein</fullName>
    </submittedName>
</protein>
<comment type="caution">
    <text evidence="1">The sequence shown here is derived from an EMBL/GenBank/DDBJ whole genome shotgun (WGS) entry which is preliminary data.</text>
</comment>
<evidence type="ECO:0000313" key="1">
    <source>
        <dbReference type="EMBL" id="MPM47681.1"/>
    </source>
</evidence>